<keyword evidence="3" id="KW-1185">Reference proteome</keyword>
<accession>A0A9P5RYM2</accession>
<evidence type="ECO:0000313" key="3">
    <source>
        <dbReference type="Proteomes" id="UP000748756"/>
    </source>
</evidence>
<dbReference type="Gene3D" id="2.60.120.10">
    <property type="entry name" value="Jelly Rolls"/>
    <property type="match status" value="1"/>
</dbReference>
<organism evidence="2 3">
    <name type="scientific">Linnemannia schmuckeri</name>
    <dbReference type="NCBI Taxonomy" id="64567"/>
    <lineage>
        <taxon>Eukaryota</taxon>
        <taxon>Fungi</taxon>
        <taxon>Fungi incertae sedis</taxon>
        <taxon>Mucoromycota</taxon>
        <taxon>Mortierellomycotina</taxon>
        <taxon>Mortierellomycetes</taxon>
        <taxon>Mortierellales</taxon>
        <taxon>Mortierellaceae</taxon>
        <taxon>Linnemannia</taxon>
    </lineage>
</organism>
<gene>
    <name evidence="2" type="ORF">BG015_009675</name>
</gene>
<name>A0A9P5RYM2_9FUNG</name>
<protein>
    <recommendedName>
        <fullName evidence="1">DUF985 domain-containing protein</fullName>
    </recommendedName>
</protein>
<dbReference type="SUPFAM" id="SSF51182">
    <property type="entry name" value="RmlC-like cupins"/>
    <property type="match status" value="1"/>
</dbReference>
<dbReference type="Proteomes" id="UP000748756">
    <property type="component" value="Unassembled WGS sequence"/>
</dbReference>
<dbReference type="PANTHER" id="PTHR33387:SF3">
    <property type="entry name" value="DUF985 DOMAIN-CONTAINING PROTEIN"/>
    <property type="match status" value="1"/>
</dbReference>
<dbReference type="InterPro" id="IPR039935">
    <property type="entry name" value="YML079W-like"/>
</dbReference>
<proteinExistence type="predicted"/>
<comment type="caution">
    <text evidence="2">The sequence shown here is derived from an EMBL/GenBank/DDBJ whole genome shotgun (WGS) entry which is preliminary data.</text>
</comment>
<dbReference type="InterPro" id="IPR011051">
    <property type="entry name" value="RmlC_Cupin_sf"/>
</dbReference>
<feature type="domain" description="DUF985" evidence="1">
    <location>
        <begin position="35"/>
        <end position="169"/>
    </location>
</feature>
<dbReference type="EMBL" id="JAAAUQ010000639">
    <property type="protein sequence ID" value="KAF9148581.1"/>
    <property type="molecule type" value="Genomic_DNA"/>
</dbReference>
<evidence type="ECO:0000259" key="1">
    <source>
        <dbReference type="Pfam" id="PF06172"/>
    </source>
</evidence>
<reference evidence="2" key="1">
    <citation type="journal article" date="2020" name="Fungal Divers.">
        <title>Resolving the Mortierellaceae phylogeny through synthesis of multi-gene phylogenetics and phylogenomics.</title>
        <authorList>
            <person name="Vandepol N."/>
            <person name="Liber J."/>
            <person name="Desiro A."/>
            <person name="Na H."/>
            <person name="Kennedy M."/>
            <person name="Barry K."/>
            <person name="Grigoriev I.V."/>
            <person name="Miller A.N."/>
            <person name="O'Donnell K."/>
            <person name="Stajich J.E."/>
            <person name="Bonito G."/>
        </authorList>
    </citation>
    <scope>NUCLEOTIDE SEQUENCE</scope>
    <source>
        <strain evidence="2">NRRL 6426</strain>
    </source>
</reference>
<dbReference type="CDD" id="cd06121">
    <property type="entry name" value="cupin_YML079wp"/>
    <property type="match status" value="1"/>
</dbReference>
<dbReference type="InterPro" id="IPR009327">
    <property type="entry name" value="Cupin_DUF985"/>
</dbReference>
<sequence>MSVTSNKPYAIDHNISLHHGNLIETCSTRIPPPLAASLNLTPHPEGGWFRETWVAPQKFHLEGYPALRAAASAIYFVLAPEEESMWHKLRSDELWVWQRGSPLQLFLGGRNERPSTSPTLIRLGASVETGEVPQAIVPGGVWQMARAGNGETLVSCIVVPGFDYDDFRVLDH</sequence>
<dbReference type="AlphaFoldDB" id="A0A9P5RYM2"/>
<dbReference type="PANTHER" id="PTHR33387">
    <property type="entry name" value="RMLC-LIKE JELLY ROLL FOLD PROTEIN"/>
    <property type="match status" value="1"/>
</dbReference>
<dbReference type="Pfam" id="PF06172">
    <property type="entry name" value="Cupin_5"/>
    <property type="match status" value="1"/>
</dbReference>
<dbReference type="InterPro" id="IPR014710">
    <property type="entry name" value="RmlC-like_jellyroll"/>
</dbReference>
<evidence type="ECO:0000313" key="2">
    <source>
        <dbReference type="EMBL" id="KAF9148581.1"/>
    </source>
</evidence>
<dbReference type="OrthoDB" id="6614653at2759"/>